<feature type="compositionally biased region" description="Low complexity" evidence="1">
    <location>
        <begin position="1788"/>
        <end position="1798"/>
    </location>
</feature>
<dbReference type="PANTHER" id="PTHR23077:SF117">
    <property type="entry name" value="AAA+ ATPASE DOMAIN-CONTAINING PROTEIN"/>
    <property type="match status" value="1"/>
</dbReference>
<dbReference type="GO" id="GO:0016887">
    <property type="term" value="F:ATP hydrolysis activity"/>
    <property type="evidence" value="ECO:0007669"/>
    <property type="project" value="InterPro"/>
</dbReference>
<dbReference type="SMART" id="SM00382">
    <property type="entry name" value="AAA"/>
    <property type="match status" value="1"/>
</dbReference>
<keyword evidence="4" id="KW-0150">Chloroplast</keyword>
<organism evidence="4">
    <name type="scientific">Staurocarteria cerasiformis</name>
    <name type="common">Green alga</name>
    <name type="synonym">Carteria cerasiformis</name>
    <dbReference type="NCBI Taxonomy" id="69401"/>
    <lineage>
        <taxon>Eukaryota</taxon>
        <taxon>Viridiplantae</taxon>
        <taxon>Chlorophyta</taxon>
        <taxon>core chlorophytes</taxon>
        <taxon>Chlorophyceae</taxon>
        <taxon>CS clade</taxon>
        <taxon>Chlamydomonadales</taxon>
        <taxon>Chlamydomonadaceae</taxon>
        <taxon>Staurocarteria</taxon>
    </lineage>
</organism>
<keyword evidence="2" id="KW-1133">Transmembrane helix</keyword>
<dbReference type="InterPro" id="IPR050168">
    <property type="entry name" value="AAA_ATPase_domain"/>
</dbReference>
<keyword evidence="4" id="KW-0934">Plastid</keyword>
<evidence type="ECO:0000256" key="2">
    <source>
        <dbReference type="SAM" id="Phobius"/>
    </source>
</evidence>
<dbReference type="InterPro" id="IPR003959">
    <property type="entry name" value="ATPase_AAA_core"/>
</dbReference>
<feature type="transmembrane region" description="Helical" evidence="2">
    <location>
        <begin position="677"/>
        <end position="696"/>
    </location>
</feature>
<feature type="region of interest" description="Disordered" evidence="1">
    <location>
        <begin position="82"/>
        <end position="104"/>
    </location>
</feature>
<dbReference type="PANTHER" id="PTHR23077">
    <property type="entry name" value="AAA-FAMILY ATPASE"/>
    <property type="match status" value="1"/>
</dbReference>
<dbReference type="GO" id="GO:0051301">
    <property type="term" value="P:cell division"/>
    <property type="evidence" value="ECO:0007669"/>
    <property type="project" value="UniProtKB-KW"/>
</dbReference>
<feature type="compositionally biased region" description="Polar residues" evidence="1">
    <location>
        <begin position="94"/>
        <end position="104"/>
    </location>
</feature>
<keyword evidence="4" id="KW-0131">Cell cycle</keyword>
<keyword evidence="4" id="KW-0132">Cell division</keyword>
<feature type="region of interest" description="Disordered" evidence="1">
    <location>
        <begin position="2342"/>
        <end position="2366"/>
    </location>
</feature>
<evidence type="ECO:0000256" key="1">
    <source>
        <dbReference type="SAM" id="MobiDB-lite"/>
    </source>
</evidence>
<dbReference type="RefSeq" id="YP_009185105.1">
    <property type="nucleotide sequence ID" value="NC_028585.1"/>
</dbReference>
<evidence type="ECO:0000259" key="3">
    <source>
        <dbReference type="SMART" id="SM00382"/>
    </source>
</evidence>
<sequence>MNNQTVPFFRNRLLLKLKTLKPWYNKLNAQHRKISTFSGQLEPSFSGFQTAQDSPFASPFNISRLVGSNFLSSPLNTKANTFNIRDPRRKRMSESTGQTSSNSFPTLKIVDRTTKQSKTLTRLLKRHHKLKETKILTLSLSLPNAPVRKHFRAYPRPFWENYKLYNKFLTKRMAILNDSSRQNRQIPRVIPISLSQAVGVQSNPNLPVFKKTSVGAIHSVIQSFSDSVFLPGGVKNRLQQKGLDTTPMRSFVSSAIPLVLDSRSPSGQKQQARKIKKNVFMHFTSLPSFGGVESMGQPWLSDPAMSETSKLMNLKTLPSSKPNGVLSSSFAGIKKEQPFLKKGGWWSSFLKKGELSKNKPLTEVQKIYYKKRDLTEDTGINQASFSIPTLQQNYMIKSNYSLLWSLKKTNITFQNAASNKYNIWLFPKTRIDTIRKKHAKAKATIRKIKNKVSNQGIQVLLNLRTKARTQLDFASNLTDINTKNTKMWKFPLFSIHKKLTNLYNKNYFLTDNSNSSLASAPIRAVDVIQSHMPKNLSGEFLLPEPLLLKKSRRLVSPTRRNGTYKCTQNHFLSSSNTRGSFYQNWILPTLSNPLKSNSNLCQKQCNQINRLVNLIPNKLMKIIPGSIEVKSIFNSQFSQMSSPPYGVAYADKTRDTRMTGVFNNRVSLPNCFEINPLLYSYAMFIFFNLYFFLFVIKLAPVRLFFKLLFILSVSILRGITIIQTLGWAYSSKVLEYGKKLGVMQSFSNSVFLLPQKVSLKNRLPLWGLESSAMSVLKRRALQTDLFVAGQRLQGSNFNFQSTLDLRKQKTTDKPNQSPLLNRHLRLKGNLVPAILRIPFTAGLVSDSASGAFLTASFAGIKKTKPRGALFNWRSFDRPNKLMKPGLMPSLPQPFVTSFLFQEKSQSLPNRESRAFSLMQGNQPLLFMLKSNSATNSYSSHSSKNAANTFGNTFSALWKLEKIYFQKSLASFSIKIIDKGLFLLSPIKQFYDRPYAYIYDLIATTFGLVEYTANLNNRIPQKLFVNFFSFLKKMSHAIMLYPQELSLSKDFLGFDLGSSNTLSTFGEFPRLDSGFKTPLAFNDGPQSVSSILLRAASKNEAPTRLSFFSAFFSSFLSINMRIFIQKRLQNLIYKIVEELNQPDSELILNQQSYIAALNILTKVSISRNQNIDSLDFNHLITTLDESTAESNKKPQSKISNPVVSKNKIFRFLPFSQIKEGGIPAKNETMLTTKHPSWKVDKFMFSDKPLLHSLKQKTLFELQRAPSAYIGSFNNSIIFSNVKSSIESCRKKKSSSQWYLDQRISFLMNSTIFSTSLVDYHIPKNLTILSSLPANQNVTQKFELLNSLRGFFESTSSLSPELFPNLSLGGCFADEDLRFWSSPPLSKTKKVGLGADSDLQNGPIEFFDPNPSQKASDSIQTGINSVAKLLFSRRLFNSALRLKKKMQLLSPEIYGGLTGLIDLGYSLSIQNQEPVPGYAASVRRLASWSGFSLLAQRSNETTRVDSGQTMARIQANSFVQSTTNNGLITCSAYTSLTPENLYPANAYQRPESINKNVNTGFLGGVTLSNIMCEVFSGLFEKQTAKNVLVIGPPELGKRLLIQAIAGETELKMISDDAAKYSSIEAGVATGVKLLRGIFESLPLYTPCLFLLEDIHLIGERRSDMLSSSQSRCDKHSLSLPLDLQQERDDVEHQEKLTASFNEINIHSRTKKGQETKDSSLNEYLSYCFNLFFSASRYNVNLKKAAPPFGTYLSSRPLPLALSMAWPLSQLGSQSSVLSQQLRMEPSNSRGSKLGDNNLSSNSLKGNSDLVSSLLRPRVLVDLVNLPEQFLDFSQRKKHYRLDSKYYPISPLNAKLTRFLPEYHTLYLFPRKIKEITTAKLCAPGSINTIKKSSQINSFFYTVIKETPIIQLSRLHFVNSQNNSGNIAEFNNNQAGRTNSQYLKKQNNFFKIFLGLRCQSPIFSTVPVPFLIPVRRNKGAVKDKKQNSTATAHKMEKSIPESRMKIVKTSNHSSVYLQDNLDISTIQNGRSDLHKTSSLLHSRKSFEFSQQSKNPSLPAIMEIQRASILRPELMGQSTSKILQLANLALGQLNAKVDMITDLLMIIDNVRTSRGFIVFATTHIPYILDPALRRPGRLDETIYIPQFSSFAGKASEPSNKISLMLCSSYPLRDARKAPSVADGGLAPQFILRGQSLETPSIIGSGGLLIGGVANKNGATAKTTEPENKLSTKSNSTRATDIFLHTTKTRLIPSFRPANLKKASIQSSRQNKTLFLMFWIFLWTILLILWQDGSPKKANGSPFLLLGSTPGSFSIRTQGDANLLARIPDSPQVWRSTPKERTPLLDSIQSSGGYSLGSSRSSIPKRHKNSQHNKTVGKLTYVTTLERSKNTDQKPDYCNHHSFCFIFNMTDPGTVATTNPDLITLQNQNLNKKDRGLTKNLIKSSSSIQATMDWEKEFRFSKLIKNYLKIKFYIYTKISSILFSSSLYFQVKERSSGSAFIQQHLLGKTQHYFLIPELNIHTTTKQTRNLREGFWSHSTHKALKIVTAHFSALTKNLLNESTSSLIDTDKRFFLFENKNLRINNLKKLQKLKLIVSGGHELGLNLKERLPASALSGNCDSGSGATAPLMPGLKNLGYLTRIMHNHTRNNANLIKTKEFCLCAGIALQNSFTSLLVPEKSDSLVGRSCKIDQINVKLSEYLTKDRTLEPRSGKKRSSPPHFISSVLIPAKKDYQNKKSLPFGTKTGTGGEDGMPTKKNVEAIEKLIRDRHVSSFGYENLTALQDPIAFSDTSILLPFRRYENYKRSEIDNLAFIQNKLSSPELNSIFQKHQNLVEFSKLYVNTKDEPKEPNGMHSYIGSIHSSAFFKKGAAPLGLKTKARNDNNGAYGKGTPFFLSQKLQVNPSNPKLNQTGKGSRPAMPISKQFFSIHRKTFTPLNKTQDSYLLQRNGLYNIQKPFCSSLIRASTKTNNQQRFFYKQQYQSLLTDQWWNGQLSESTLEATFLSDIDWRYNFIAKLSVDLIIDFPTTEQYYNPRDRNWVHKSSISYWDKKKLNYLSNKLDQSKISDKTNIVGTRPVAILPFRTKTGTKGAKVLSKRLEIPLNPKIKKGDISHYNFIYSIPNLRGFELIPAKGKSFTSAKCQFPPLQVPETSKQLYPLSFRPILEHSIPSYNSVKLIDLNREKLDFMTFCFLISKT</sequence>
<dbReference type="EMBL" id="KT625420">
    <property type="protein sequence ID" value="ALO63418.1"/>
    <property type="molecule type" value="Genomic_DNA"/>
</dbReference>
<keyword evidence="2" id="KW-0472">Membrane</keyword>
<keyword evidence="2" id="KW-0812">Transmembrane</keyword>
<name>A0A0S2LQA4_STACE</name>
<dbReference type="InterPro" id="IPR027417">
    <property type="entry name" value="P-loop_NTPase"/>
</dbReference>
<dbReference type="Gene3D" id="3.40.50.300">
    <property type="entry name" value="P-loop containing nucleotide triphosphate hydrolases"/>
    <property type="match status" value="2"/>
</dbReference>
<protein>
    <submittedName>
        <fullName evidence="4">Cell division protein</fullName>
    </submittedName>
</protein>
<dbReference type="GO" id="GO:0005524">
    <property type="term" value="F:ATP binding"/>
    <property type="evidence" value="ECO:0007669"/>
    <property type="project" value="InterPro"/>
</dbReference>
<dbReference type="GeneID" id="26379022"/>
<dbReference type="InterPro" id="IPR003593">
    <property type="entry name" value="AAA+_ATPase"/>
</dbReference>
<feature type="transmembrane region" description="Helical" evidence="2">
    <location>
        <begin position="708"/>
        <end position="729"/>
    </location>
</feature>
<dbReference type="CDD" id="cd19481">
    <property type="entry name" value="RecA-like_protease"/>
    <property type="match status" value="1"/>
</dbReference>
<feature type="region of interest" description="Disordered" evidence="1">
    <location>
        <begin position="1774"/>
        <end position="1798"/>
    </location>
</feature>
<reference evidence="4" key="1">
    <citation type="journal article" date="2015" name="BMC Evol. Biol.">
        <title>Chloroplast phylogenomic analysis of chlorophyte green algae identifies a novel lineage sister to the Sphaeropleales (Chlorophyceae).</title>
        <authorList>
            <person name="Lemieux C."/>
            <person name="Vincent A.T."/>
            <person name="Labarre A."/>
            <person name="Otis C."/>
            <person name="Turmel M."/>
        </authorList>
    </citation>
    <scope>NUCLEOTIDE SEQUENCE</scope>
</reference>
<feature type="compositionally biased region" description="Low complexity" evidence="1">
    <location>
        <begin position="2342"/>
        <end position="2357"/>
    </location>
</feature>
<geneLocation type="chloroplast" evidence="4"/>
<dbReference type="Pfam" id="PF00004">
    <property type="entry name" value="AAA"/>
    <property type="match status" value="1"/>
</dbReference>
<gene>
    <name evidence="4" type="primary">ftsH</name>
</gene>
<accession>A0A0S2LQA4</accession>
<evidence type="ECO:0000313" key="4">
    <source>
        <dbReference type="EMBL" id="ALO63418.1"/>
    </source>
</evidence>
<feature type="domain" description="AAA+ ATPase" evidence="3">
    <location>
        <begin position="1581"/>
        <end position="2144"/>
    </location>
</feature>
<dbReference type="SUPFAM" id="SSF52540">
    <property type="entry name" value="P-loop containing nucleoside triphosphate hydrolases"/>
    <property type="match status" value="1"/>
</dbReference>
<proteinExistence type="predicted"/>